<feature type="transmembrane region" description="Helical" evidence="1">
    <location>
        <begin position="255"/>
        <end position="276"/>
    </location>
</feature>
<dbReference type="GO" id="GO:0140359">
    <property type="term" value="F:ABC-type transporter activity"/>
    <property type="evidence" value="ECO:0007669"/>
    <property type="project" value="InterPro"/>
</dbReference>
<evidence type="ECO:0000256" key="1">
    <source>
        <dbReference type="SAM" id="Phobius"/>
    </source>
</evidence>
<accession>A0A317ZSL3</accession>
<protein>
    <submittedName>
        <fullName evidence="2">ABC transporter permease</fullName>
    </submittedName>
</protein>
<feature type="transmembrane region" description="Helical" evidence="1">
    <location>
        <begin position="205"/>
        <end position="224"/>
    </location>
</feature>
<comment type="caution">
    <text evidence="2">The sequence shown here is derived from an EMBL/GenBank/DDBJ whole genome shotgun (WGS) entry which is preliminary data.</text>
</comment>
<dbReference type="AlphaFoldDB" id="A0A317ZSL3"/>
<feature type="transmembrane region" description="Helical" evidence="1">
    <location>
        <begin position="142"/>
        <end position="164"/>
    </location>
</feature>
<sequence>MSATTQTDAPARADRFDRRTALPIFTKSLSDGWRSVVGWSIGFAAALSLYLPIFPSMSGNSQMQDLIDSLPPELTRTINYQQIDTGAGYTQSTFFGLMGFLLISIAAISWGAAALGGDEESGQLELTLAHGVTRVQVAFERFAALTLKILALALVAFLLILFWNGPAGLDLDIGNLVVTCLIFGGLALVCGSAALLCGALGGRRIWGIGGGAAVAVIGYVFNAIGNQSVDLEWLHNLSPYYAAYGNAPLANGADVWTVVLFYAAALVLGGLAAVTLRQRDVGV</sequence>
<dbReference type="GO" id="GO:0005886">
    <property type="term" value="C:plasma membrane"/>
    <property type="evidence" value="ECO:0007669"/>
    <property type="project" value="UniProtKB-SubCell"/>
</dbReference>
<proteinExistence type="predicted"/>
<dbReference type="OrthoDB" id="3686802at2"/>
<keyword evidence="3" id="KW-1185">Reference proteome</keyword>
<name>A0A317ZSL3_9MICO</name>
<organism evidence="2 3">
    <name type="scientific">Cryobacterium arcticum</name>
    <dbReference type="NCBI Taxonomy" id="670052"/>
    <lineage>
        <taxon>Bacteria</taxon>
        <taxon>Bacillati</taxon>
        <taxon>Actinomycetota</taxon>
        <taxon>Actinomycetes</taxon>
        <taxon>Micrococcales</taxon>
        <taxon>Microbacteriaceae</taxon>
        <taxon>Cryobacterium</taxon>
    </lineage>
</organism>
<feature type="transmembrane region" description="Helical" evidence="1">
    <location>
        <begin position="176"/>
        <end position="198"/>
    </location>
</feature>
<feature type="transmembrane region" description="Helical" evidence="1">
    <location>
        <begin position="36"/>
        <end position="54"/>
    </location>
</feature>
<dbReference type="RefSeq" id="WP_110128395.1">
    <property type="nucleotide sequence ID" value="NZ_QHLY01000012.1"/>
</dbReference>
<evidence type="ECO:0000313" key="3">
    <source>
        <dbReference type="Proteomes" id="UP000246722"/>
    </source>
</evidence>
<gene>
    <name evidence="2" type="ORF">CTB96_19435</name>
</gene>
<dbReference type="Proteomes" id="UP000246722">
    <property type="component" value="Unassembled WGS sequence"/>
</dbReference>
<dbReference type="EMBL" id="QHLY01000012">
    <property type="protein sequence ID" value="PXA68748.1"/>
    <property type="molecule type" value="Genomic_DNA"/>
</dbReference>
<keyword evidence="1" id="KW-0472">Membrane</keyword>
<keyword evidence="1" id="KW-1133">Transmembrane helix</keyword>
<keyword evidence="1" id="KW-0812">Transmembrane</keyword>
<dbReference type="Pfam" id="PF12679">
    <property type="entry name" value="ABC2_membrane_2"/>
    <property type="match status" value="1"/>
</dbReference>
<evidence type="ECO:0000313" key="2">
    <source>
        <dbReference type="EMBL" id="PXA68748.1"/>
    </source>
</evidence>
<feature type="transmembrane region" description="Helical" evidence="1">
    <location>
        <begin position="94"/>
        <end position="115"/>
    </location>
</feature>
<reference evidence="2 3" key="1">
    <citation type="submission" date="2018-05" db="EMBL/GenBank/DDBJ databases">
        <title>Genetic diversity of glacier-inhabiting Cryobacterium bacteria in China and description of Cryobacterium mengkeensis sp. nov. and Arthrobacter glacialis sp. nov.</title>
        <authorList>
            <person name="Liu Q."/>
            <person name="Xin Y.-H."/>
        </authorList>
    </citation>
    <scope>NUCLEOTIDE SEQUENCE [LARGE SCALE GENOMIC DNA]</scope>
    <source>
        <strain evidence="2 3">SK-1</strain>
    </source>
</reference>